<proteinExistence type="predicted"/>
<gene>
    <name evidence="1" type="ORF">F0562_010722</name>
</gene>
<reference evidence="1 2" key="1">
    <citation type="submission" date="2019-09" db="EMBL/GenBank/DDBJ databases">
        <title>A chromosome-level genome assembly of the Chinese tupelo Nyssa sinensis.</title>
        <authorList>
            <person name="Yang X."/>
            <person name="Kang M."/>
            <person name="Yang Y."/>
            <person name="Xiong H."/>
            <person name="Wang M."/>
            <person name="Zhang Z."/>
            <person name="Wang Z."/>
            <person name="Wu H."/>
            <person name="Ma T."/>
            <person name="Liu J."/>
            <person name="Xi Z."/>
        </authorList>
    </citation>
    <scope>NUCLEOTIDE SEQUENCE [LARGE SCALE GENOMIC DNA]</scope>
    <source>
        <strain evidence="1">J267</strain>
        <tissue evidence="1">Leaf</tissue>
    </source>
</reference>
<organism evidence="1 2">
    <name type="scientific">Nyssa sinensis</name>
    <dbReference type="NCBI Taxonomy" id="561372"/>
    <lineage>
        <taxon>Eukaryota</taxon>
        <taxon>Viridiplantae</taxon>
        <taxon>Streptophyta</taxon>
        <taxon>Embryophyta</taxon>
        <taxon>Tracheophyta</taxon>
        <taxon>Spermatophyta</taxon>
        <taxon>Magnoliopsida</taxon>
        <taxon>eudicotyledons</taxon>
        <taxon>Gunneridae</taxon>
        <taxon>Pentapetalae</taxon>
        <taxon>asterids</taxon>
        <taxon>Cornales</taxon>
        <taxon>Nyssaceae</taxon>
        <taxon>Nyssa</taxon>
    </lineage>
</organism>
<evidence type="ECO:0000313" key="1">
    <source>
        <dbReference type="EMBL" id="KAA8524299.1"/>
    </source>
</evidence>
<dbReference type="AlphaFoldDB" id="A0A5J5A1X5"/>
<name>A0A5J5A1X5_9ASTE</name>
<dbReference type="EMBL" id="CM018047">
    <property type="protein sequence ID" value="KAA8524299.1"/>
    <property type="molecule type" value="Genomic_DNA"/>
</dbReference>
<evidence type="ECO:0000313" key="2">
    <source>
        <dbReference type="Proteomes" id="UP000325577"/>
    </source>
</evidence>
<accession>A0A5J5A1X5</accession>
<protein>
    <submittedName>
        <fullName evidence="1">Uncharacterized protein</fullName>
    </submittedName>
</protein>
<dbReference type="Proteomes" id="UP000325577">
    <property type="component" value="Linkage Group LG4"/>
</dbReference>
<keyword evidence="2" id="KW-1185">Reference proteome</keyword>
<sequence>MVGSACCYNSNFTWSAWGACDQGIKREIGSVGPLLEVARVGPVGRGTGKEAVPVDRLYGGVTKGPLLESVNKKRPDKGAAQRHLGAAGGKEDSHRMFVIKDLLGWLKEFGKWGPPVVLGDSFERATAVAREGSCAGRDYEKNLELAALNEDDAERLQELLLSLRCKEVLDQKLERRKCADRNYRQ</sequence>